<evidence type="ECO:0000256" key="5">
    <source>
        <dbReference type="SAM" id="Coils"/>
    </source>
</evidence>
<evidence type="ECO:0008006" key="7">
    <source>
        <dbReference type="Google" id="ProtNLM"/>
    </source>
</evidence>
<comment type="similarity">
    <text evidence="2">Belongs to the RmuC family.</text>
</comment>
<gene>
    <name evidence="6" type="ORF">MBMO_EB0-39H12.0063</name>
</gene>
<protein>
    <recommendedName>
        <fullName evidence="7">DNA recombination protein RmuC</fullName>
    </recommendedName>
</protein>
<organism evidence="6">
    <name type="scientific">uncultured marine bacterium EB0_39H12</name>
    <dbReference type="NCBI Taxonomy" id="415437"/>
    <lineage>
        <taxon>Bacteria</taxon>
        <taxon>environmental samples</taxon>
    </lineage>
</organism>
<dbReference type="AlphaFoldDB" id="A4GHX6"/>
<reference evidence="6" key="1">
    <citation type="journal article" date="2007" name="Environ. Microbiol.">
        <title>Proteorhodopsin photosystem gene clusters exhibit co-evolutionary trends and shared ancestry among diverse marine microbial phyla.</title>
        <authorList>
            <person name="McCarren J."/>
            <person name="Delong E.F."/>
        </authorList>
    </citation>
    <scope>NUCLEOTIDE SEQUENCE</scope>
</reference>
<dbReference type="Pfam" id="PF02646">
    <property type="entry name" value="RmuC"/>
    <property type="match status" value="1"/>
</dbReference>
<dbReference type="PANTHER" id="PTHR30563:SF0">
    <property type="entry name" value="DNA RECOMBINATION PROTEIN RMUC"/>
    <property type="match status" value="1"/>
</dbReference>
<comment type="function">
    <text evidence="1">Involved in DNA recombination.</text>
</comment>
<evidence type="ECO:0000256" key="3">
    <source>
        <dbReference type="ARBA" id="ARBA00023054"/>
    </source>
</evidence>
<sequence>MDILIVILLVVIIALISFNIFNNGKKDGDSDDFLKGIDHSIETQRTTIGELSKDIQSFNEPLTKLNRYLSGGTLAGKFGEWSLESIIKDIFHPNQYESNAEVIPGSGKRVEFTIKLPEGLVLPIDAKFPSALFDNFINASESGDERLVKKTRDDIRRHVLKDASDIKEKYVQSGITVDLGVMYIPSESLMQTIDSLDNIRESIFRDYRILIMGPNSLAAYLISVHMGFRTLALNERAGEIMSEFGKLKKEFEKFGGSTEDLMKKVDALQKSVNEYTTRERQMERAINNMDKLDS</sequence>
<dbReference type="InterPro" id="IPR003798">
    <property type="entry name" value="DNA_recombination_RmuC"/>
</dbReference>
<evidence type="ECO:0000256" key="1">
    <source>
        <dbReference type="ARBA" id="ARBA00003416"/>
    </source>
</evidence>
<keyword evidence="3 5" id="KW-0175">Coiled coil</keyword>
<name>A4GHX6_9BACT</name>
<feature type="coiled-coil region" evidence="5">
    <location>
        <begin position="258"/>
        <end position="285"/>
    </location>
</feature>
<dbReference type="EMBL" id="EF089399">
    <property type="protein sequence ID" value="ABL97687.1"/>
    <property type="molecule type" value="Genomic_DNA"/>
</dbReference>
<dbReference type="PANTHER" id="PTHR30563">
    <property type="entry name" value="DNA RECOMBINATION PROTEIN RMUC"/>
    <property type="match status" value="1"/>
</dbReference>
<keyword evidence="4" id="KW-0233">DNA recombination</keyword>
<evidence type="ECO:0000256" key="4">
    <source>
        <dbReference type="ARBA" id="ARBA00023172"/>
    </source>
</evidence>
<dbReference type="GO" id="GO:0006310">
    <property type="term" value="P:DNA recombination"/>
    <property type="evidence" value="ECO:0007669"/>
    <property type="project" value="UniProtKB-KW"/>
</dbReference>
<evidence type="ECO:0000313" key="6">
    <source>
        <dbReference type="EMBL" id="ABL97687.1"/>
    </source>
</evidence>
<evidence type="ECO:0000256" key="2">
    <source>
        <dbReference type="ARBA" id="ARBA00009840"/>
    </source>
</evidence>
<proteinExistence type="inferred from homology"/>
<accession>A4GHX6</accession>